<accession>A0A366WY38</accession>
<dbReference type="InterPro" id="IPR016181">
    <property type="entry name" value="Acyl_CoA_acyltransferase"/>
</dbReference>
<sequence length="241" mass="25608">MIAQTPGLVNGGRVLHCLDPDAVGWSVVHQLAGEDKLMGFPVIDHDLALSLIHDKLGPHWKTPVWHALLGSKEQVLAACSMVIESVPLATGWSVVHHSCPNAAQLEQVQALNAETGVAPYPAYYMRSEAVPVLTTCVYDGAGDLIATASVADRYHRDSRLAGHMFAGMVSVSETKRGRGLGKLVNALALVKSQVQFGWTVATEQVAADNVASRAMIMACGLTHDAGLVSVAAMNSDETFSR</sequence>
<reference evidence="1 2" key="1">
    <citation type="submission" date="2018-07" db="EMBL/GenBank/DDBJ databases">
        <title>Modular assembly of carbohydrate-degrading microbial communities in the ocean.</title>
        <authorList>
            <person name="Enke T.N."/>
            <person name="Datta M.S."/>
            <person name="Schwartzman J.A."/>
            <person name="Cermak N."/>
            <person name="Schmitz D.A."/>
            <person name="Barrere J."/>
            <person name="Cordero O.X."/>
        </authorList>
    </citation>
    <scope>NUCLEOTIDE SEQUENCE [LARGE SCALE GENOMIC DNA]</scope>
    <source>
        <strain evidence="1 2">C3M10</strain>
    </source>
</reference>
<evidence type="ECO:0000313" key="1">
    <source>
        <dbReference type="EMBL" id="RBW54007.1"/>
    </source>
</evidence>
<gene>
    <name evidence="1" type="ORF">DS909_13340</name>
</gene>
<name>A0A366WY38_9RHOB</name>
<comment type="caution">
    <text evidence="1">The sequence shown here is derived from an EMBL/GenBank/DDBJ whole genome shotgun (WGS) entry which is preliminary data.</text>
</comment>
<dbReference type="AlphaFoldDB" id="A0A366WY38"/>
<dbReference type="SUPFAM" id="SSF55729">
    <property type="entry name" value="Acyl-CoA N-acyltransferases (Nat)"/>
    <property type="match status" value="1"/>
</dbReference>
<protein>
    <recommendedName>
        <fullName evidence="3">N-acetyltransferase domain-containing protein</fullName>
    </recommendedName>
</protein>
<dbReference type="Proteomes" id="UP000252706">
    <property type="component" value="Unassembled WGS sequence"/>
</dbReference>
<organism evidence="1 2">
    <name type="scientific">Phaeobacter gallaeciensis</name>
    <dbReference type="NCBI Taxonomy" id="60890"/>
    <lineage>
        <taxon>Bacteria</taxon>
        <taxon>Pseudomonadati</taxon>
        <taxon>Pseudomonadota</taxon>
        <taxon>Alphaproteobacteria</taxon>
        <taxon>Rhodobacterales</taxon>
        <taxon>Roseobacteraceae</taxon>
        <taxon>Phaeobacter</taxon>
    </lineage>
</organism>
<evidence type="ECO:0000313" key="2">
    <source>
        <dbReference type="Proteomes" id="UP000252706"/>
    </source>
</evidence>
<proteinExistence type="predicted"/>
<dbReference type="EMBL" id="QOCE01000033">
    <property type="protein sequence ID" value="RBW54007.1"/>
    <property type="molecule type" value="Genomic_DNA"/>
</dbReference>
<evidence type="ECO:0008006" key="3">
    <source>
        <dbReference type="Google" id="ProtNLM"/>
    </source>
</evidence>